<evidence type="ECO:0000313" key="3">
    <source>
        <dbReference type="EMBL" id="KAG0553962.1"/>
    </source>
</evidence>
<comment type="caution">
    <text evidence="3">The sequence shown here is derived from an EMBL/GenBank/DDBJ whole genome shotgun (WGS) entry which is preliminary data.</text>
</comment>
<feature type="chain" id="PRO_5035949222" description="Transmembrane protein" evidence="2">
    <location>
        <begin position="22"/>
        <end position="330"/>
    </location>
</feature>
<feature type="transmembrane region" description="Helical" evidence="1">
    <location>
        <begin position="296"/>
        <end position="326"/>
    </location>
</feature>
<reference evidence="3" key="1">
    <citation type="submission" date="2020-06" db="EMBL/GenBank/DDBJ databases">
        <title>WGS assembly of Ceratodon purpureus strain R40.</title>
        <authorList>
            <person name="Carey S.B."/>
            <person name="Jenkins J."/>
            <person name="Shu S."/>
            <person name="Lovell J.T."/>
            <person name="Sreedasyam A."/>
            <person name="Maumus F."/>
            <person name="Tiley G.P."/>
            <person name="Fernandez-Pozo N."/>
            <person name="Barry K."/>
            <person name="Chen C."/>
            <person name="Wang M."/>
            <person name="Lipzen A."/>
            <person name="Daum C."/>
            <person name="Saski C.A."/>
            <person name="Payton A.C."/>
            <person name="Mcbreen J.C."/>
            <person name="Conrad R.E."/>
            <person name="Kollar L.M."/>
            <person name="Olsson S."/>
            <person name="Huttunen S."/>
            <person name="Landis J.B."/>
            <person name="Wickett N.J."/>
            <person name="Johnson M.G."/>
            <person name="Rensing S.A."/>
            <person name="Grimwood J."/>
            <person name="Schmutz J."/>
            <person name="Mcdaniel S.F."/>
        </authorList>
    </citation>
    <scope>NUCLEOTIDE SEQUENCE</scope>
    <source>
        <strain evidence="3">R40</strain>
    </source>
</reference>
<evidence type="ECO:0000256" key="1">
    <source>
        <dbReference type="SAM" id="Phobius"/>
    </source>
</evidence>
<feature type="transmembrane region" description="Helical" evidence="1">
    <location>
        <begin position="33"/>
        <end position="56"/>
    </location>
</feature>
<dbReference type="Proteomes" id="UP000822688">
    <property type="component" value="Chromosome 12"/>
</dbReference>
<name>A0A8T0G9L0_CERPU</name>
<evidence type="ECO:0008006" key="5">
    <source>
        <dbReference type="Google" id="ProtNLM"/>
    </source>
</evidence>
<keyword evidence="1" id="KW-0472">Membrane</keyword>
<proteinExistence type="predicted"/>
<dbReference type="AlphaFoldDB" id="A0A8T0G9L0"/>
<keyword evidence="1" id="KW-0812">Transmembrane</keyword>
<keyword evidence="4" id="KW-1185">Reference proteome</keyword>
<keyword evidence="1" id="KW-1133">Transmembrane helix</keyword>
<feature type="transmembrane region" description="Helical" evidence="1">
    <location>
        <begin position="222"/>
        <end position="241"/>
    </location>
</feature>
<dbReference type="EMBL" id="CM026433">
    <property type="protein sequence ID" value="KAG0553962.1"/>
    <property type="molecule type" value="Genomic_DNA"/>
</dbReference>
<evidence type="ECO:0000256" key="2">
    <source>
        <dbReference type="SAM" id="SignalP"/>
    </source>
</evidence>
<gene>
    <name evidence="3" type="ORF">KC19_12G052200</name>
</gene>
<protein>
    <recommendedName>
        <fullName evidence="5">Transmembrane protein</fullName>
    </recommendedName>
</protein>
<keyword evidence="2" id="KW-0732">Signal</keyword>
<accession>A0A8T0G9L0</accession>
<sequence length="330" mass="36002">MLHLHLLFLLLLLSQLPPSLAAGGAAASNVDTVGFWLGFTLLVIVSSVEAVMSIIWTRLRITTEESESDDMNDRCEYSCRVCGREIFLIAIDPEVGRRMAENVGVFGCCGCGGGESFVGNGKVEMRQDIYGGISLVPYLMIRRFNPAMSLEAAEGLVSNVRVFFKRGDSTDVGLRLEHGVHMIVGLMDISLGVAGLAFNPRSPEALYTAIKDPKAPLTFENYSTLFLLYWLLGAVLLICMLPTRSKRISAKLIFGLPSGFAYGVACMASIVLFALGCWKIDVARKVHEDWTPMLSYWIGGATVISVPCCGLEPLHIFGLVGLVFMLKSTF</sequence>
<organism evidence="3 4">
    <name type="scientific">Ceratodon purpureus</name>
    <name type="common">Fire moss</name>
    <name type="synonym">Dicranum purpureum</name>
    <dbReference type="NCBI Taxonomy" id="3225"/>
    <lineage>
        <taxon>Eukaryota</taxon>
        <taxon>Viridiplantae</taxon>
        <taxon>Streptophyta</taxon>
        <taxon>Embryophyta</taxon>
        <taxon>Bryophyta</taxon>
        <taxon>Bryophytina</taxon>
        <taxon>Bryopsida</taxon>
        <taxon>Dicranidae</taxon>
        <taxon>Pseudoditrichales</taxon>
        <taxon>Ditrichaceae</taxon>
        <taxon>Ceratodon</taxon>
    </lineage>
</organism>
<evidence type="ECO:0000313" key="4">
    <source>
        <dbReference type="Proteomes" id="UP000822688"/>
    </source>
</evidence>
<feature type="transmembrane region" description="Helical" evidence="1">
    <location>
        <begin position="253"/>
        <end position="276"/>
    </location>
</feature>
<feature type="signal peptide" evidence="2">
    <location>
        <begin position="1"/>
        <end position="21"/>
    </location>
</feature>